<keyword evidence="1" id="KW-0732">Signal</keyword>
<organism evidence="2 3">
    <name type="scientific">Zymoseptoria tritici (strain ST99CH_3D7)</name>
    <dbReference type="NCBI Taxonomy" id="1276538"/>
    <lineage>
        <taxon>Eukaryota</taxon>
        <taxon>Fungi</taxon>
        <taxon>Dikarya</taxon>
        <taxon>Ascomycota</taxon>
        <taxon>Pezizomycotina</taxon>
        <taxon>Dothideomycetes</taxon>
        <taxon>Dothideomycetidae</taxon>
        <taxon>Mycosphaerellales</taxon>
        <taxon>Mycosphaerellaceae</taxon>
        <taxon>Zymoseptoria</taxon>
    </lineage>
</organism>
<reference evidence="2 3" key="1">
    <citation type="submission" date="2016-06" db="EMBL/GenBank/DDBJ databases">
        <authorList>
            <person name="Kjaerup R.B."/>
            <person name="Dalgaard T.S."/>
            <person name="Juul-Madsen H.R."/>
        </authorList>
    </citation>
    <scope>NUCLEOTIDE SEQUENCE [LARGE SCALE GENOMIC DNA]</scope>
</reference>
<name>A0A1X7RVS3_ZYMT9</name>
<sequence length="115" mass="12180">MRAIAILAFCIGSSYASGYVSNFQCIYSGQHFPHGSAIDAASKEEISSNYCTGPYTGHGCCIDFNDKRDGNDDQDSPKYYPCEGNHGCIHPNAGCVPQGTFANCDCAGKGGKYGC</sequence>
<dbReference type="EMBL" id="LT853697">
    <property type="protein sequence ID" value="SMQ51554.1"/>
    <property type="molecule type" value="Genomic_DNA"/>
</dbReference>
<evidence type="ECO:0000313" key="2">
    <source>
        <dbReference type="EMBL" id="SMQ51554.1"/>
    </source>
</evidence>
<dbReference type="AlphaFoldDB" id="A0A1X7RVS3"/>
<evidence type="ECO:0000313" key="3">
    <source>
        <dbReference type="Proteomes" id="UP000215127"/>
    </source>
</evidence>
<accession>A0A1X7RVS3</accession>
<gene>
    <name evidence="2" type="ORF">ZT3D7_G6707</name>
</gene>
<feature type="chain" id="PRO_5013253930" description="EGF-like calcium-binding domain-containing protein" evidence="1">
    <location>
        <begin position="17"/>
        <end position="115"/>
    </location>
</feature>
<dbReference type="Proteomes" id="UP000215127">
    <property type="component" value="Chromosome 6"/>
</dbReference>
<evidence type="ECO:0000256" key="1">
    <source>
        <dbReference type="SAM" id="SignalP"/>
    </source>
</evidence>
<feature type="signal peptide" evidence="1">
    <location>
        <begin position="1"/>
        <end position="16"/>
    </location>
</feature>
<proteinExistence type="predicted"/>
<protein>
    <recommendedName>
        <fullName evidence="4">EGF-like calcium-binding domain-containing protein</fullName>
    </recommendedName>
</protein>
<keyword evidence="3" id="KW-1185">Reference proteome</keyword>
<evidence type="ECO:0008006" key="4">
    <source>
        <dbReference type="Google" id="ProtNLM"/>
    </source>
</evidence>